<sequence length="101" mass="10240">MTEPTIGDRVDRVVAAVTAVDGVVGLHSGLGVPATYLPGRTIGGVRLNSDGGQVHVVLELRGVLLETAEKVRQAATSAAGVPVDVVVGDVVAVTGSTKRTR</sequence>
<dbReference type="OrthoDB" id="5195799at2"/>
<dbReference type="Proteomes" id="UP000069620">
    <property type="component" value="Unassembled WGS sequence"/>
</dbReference>
<accession>A0A117I5C8</accession>
<evidence type="ECO:0000313" key="2">
    <source>
        <dbReference type="Proteomes" id="UP000069620"/>
    </source>
</evidence>
<evidence type="ECO:0000313" key="1">
    <source>
        <dbReference type="EMBL" id="GAS88355.1"/>
    </source>
</evidence>
<dbReference type="EMBL" id="BCSX01000022">
    <property type="protein sequence ID" value="GAS88355.1"/>
    <property type="molecule type" value="Genomic_DNA"/>
</dbReference>
<dbReference type="RefSeq" id="WP_062828988.1">
    <property type="nucleotide sequence ID" value="NZ_BCSX01000022.1"/>
</dbReference>
<reference evidence="2" key="2">
    <citation type="submission" date="2016-02" db="EMBL/GenBank/DDBJ databases">
        <title>Draft genome sequence of five rapidly growing Mycobacterium species.</title>
        <authorList>
            <person name="Katahira K."/>
            <person name="Gotou Y."/>
            <person name="Iida K."/>
            <person name="Ogura Y."/>
            <person name="Hayashi T."/>
        </authorList>
    </citation>
    <scope>NUCLEOTIDE SEQUENCE [LARGE SCALE GENOMIC DNA]</scope>
    <source>
        <strain evidence="2">JCM15654</strain>
    </source>
</reference>
<keyword evidence="2" id="KW-1185">Reference proteome</keyword>
<dbReference type="STRING" id="146020.RMCB_2451"/>
<comment type="caution">
    <text evidence="1">The sequence shown here is derived from an EMBL/GenBank/DDBJ whole genome shotgun (WGS) entry which is preliminary data.</text>
</comment>
<organism evidence="1 2">
    <name type="scientific">Mycolicibacterium brisbanense</name>
    <dbReference type="NCBI Taxonomy" id="146020"/>
    <lineage>
        <taxon>Bacteria</taxon>
        <taxon>Bacillati</taxon>
        <taxon>Actinomycetota</taxon>
        <taxon>Actinomycetes</taxon>
        <taxon>Mycobacteriales</taxon>
        <taxon>Mycobacteriaceae</taxon>
        <taxon>Mycolicibacterium</taxon>
    </lineage>
</organism>
<evidence type="ECO:0008006" key="3">
    <source>
        <dbReference type="Google" id="ProtNLM"/>
    </source>
</evidence>
<reference evidence="2" key="1">
    <citation type="journal article" date="2016" name="Genome Announc.">
        <title>Draft Genome Sequences of Five Rapidly Growing Mycobacterium Species, M. thermoresistibile, M. fortuitum subsp. acetamidolyticum, M. canariasense, M. brisbanense, and M. novocastrense.</title>
        <authorList>
            <person name="Katahira K."/>
            <person name="Ogura Y."/>
            <person name="Gotoh Y."/>
            <person name="Hayashi T."/>
        </authorList>
    </citation>
    <scope>NUCLEOTIDE SEQUENCE [LARGE SCALE GENOMIC DNA]</scope>
    <source>
        <strain evidence="2">JCM15654</strain>
    </source>
</reference>
<dbReference type="AlphaFoldDB" id="A0A117I5C8"/>
<proteinExistence type="predicted"/>
<protein>
    <recommendedName>
        <fullName evidence="3">Asp23/Gls24 family envelope stress response protein</fullName>
    </recommendedName>
</protein>
<name>A0A117I5C8_9MYCO</name>
<gene>
    <name evidence="1" type="ORF">RMCB_2451</name>
</gene>